<dbReference type="InterPro" id="IPR011990">
    <property type="entry name" value="TPR-like_helical_dom_sf"/>
</dbReference>
<dbReference type="PANTHER" id="PTHR44943:SF8">
    <property type="entry name" value="TPR REPEAT-CONTAINING PROTEIN MJ0263"/>
    <property type="match status" value="1"/>
</dbReference>
<evidence type="ECO:0000256" key="1">
    <source>
        <dbReference type="ARBA" id="ARBA00022737"/>
    </source>
</evidence>
<evidence type="ECO:0000256" key="4">
    <source>
        <dbReference type="SAM" id="SignalP"/>
    </source>
</evidence>
<gene>
    <name evidence="5" type="ORF">SAMN04488509_1202</name>
</gene>
<feature type="chain" id="PRO_5011758254" evidence="4">
    <location>
        <begin position="23"/>
        <end position="185"/>
    </location>
</feature>
<dbReference type="RefSeq" id="WP_143006762.1">
    <property type="nucleotide sequence ID" value="NZ_FNAG01000020.1"/>
</dbReference>
<dbReference type="OrthoDB" id="7058572at2"/>
<evidence type="ECO:0000313" key="6">
    <source>
        <dbReference type="Proteomes" id="UP000199603"/>
    </source>
</evidence>
<feature type="signal peptide" evidence="4">
    <location>
        <begin position="1"/>
        <end position="22"/>
    </location>
</feature>
<name>A0A1G7A712_9GAMM</name>
<dbReference type="InterPro" id="IPR019734">
    <property type="entry name" value="TPR_rpt"/>
</dbReference>
<dbReference type="SUPFAM" id="SSF48452">
    <property type="entry name" value="TPR-like"/>
    <property type="match status" value="1"/>
</dbReference>
<dbReference type="InterPro" id="IPR051685">
    <property type="entry name" value="Ycf3/AcsC/BcsC/TPR_MFPF"/>
</dbReference>
<dbReference type="EMBL" id="FNAG01000020">
    <property type="protein sequence ID" value="SDE10602.1"/>
    <property type="molecule type" value="Genomic_DNA"/>
</dbReference>
<dbReference type="STRING" id="265719.SAMN04488509_1202"/>
<dbReference type="Proteomes" id="UP000199603">
    <property type="component" value="Unassembled WGS sequence"/>
</dbReference>
<dbReference type="Pfam" id="PF13432">
    <property type="entry name" value="TPR_16"/>
    <property type="match status" value="2"/>
</dbReference>
<proteinExistence type="predicted"/>
<dbReference type="PANTHER" id="PTHR44943">
    <property type="entry name" value="CELLULOSE SYNTHASE OPERON PROTEIN C"/>
    <property type="match status" value="1"/>
</dbReference>
<evidence type="ECO:0000256" key="2">
    <source>
        <dbReference type="ARBA" id="ARBA00022803"/>
    </source>
</evidence>
<dbReference type="PROSITE" id="PS50005">
    <property type="entry name" value="TPR"/>
    <property type="match status" value="1"/>
</dbReference>
<dbReference type="Gene3D" id="1.25.40.10">
    <property type="entry name" value="Tetratricopeptide repeat domain"/>
    <property type="match status" value="1"/>
</dbReference>
<keyword evidence="2 3" id="KW-0802">TPR repeat</keyword>
<accession>A0A1G7A712</accession>
<keyword evidence="6" id="KW-1185">Reference proteome</keyword>
<keyword evidence="4" id="KW-0732">Signal</keyword>
<sequence>MTLRLAKFCALLATAVSSTTLAAENMTDCHAGWSEYQRGNYMRSVELTSRCIAEGNLEQSTQARAWRNLGMGLNAAGHSEKAIEAYDIAISLRPDDVWNDHVNRGNALSDIGRFEEALRAYDTAAGLTTELGEIHYNRGIVLERMQEIPKAKESFLLAFKAGLRSEKLAERMIAHDLYEEVVDRW</sequence>
<protein>
    <submittedName>
        <fullName evidence="5">Tetratricopeptide repeat-containing protein</fullName>
    </submittedName>
</protein>
<dbReference type="SMART" id="SM00028">
    <property type="entry name" value="TPR"/>
    <property type="match status" value="3"/>
</dbReference>
<dbReference type="AlphaFoldDB" id="A0A1G7A712"/>
<organism evidence="5 6">
    <name type="scientific">Aquimonas voraii</name>
    <dbReference type="NCBI Taxonomy" id="265719"/>
    <lineage>
        <taxon>Bacteria</taxon>
        <taxon>Pseudomonadati</taxon>
        <taxon>Pseudomonadota</taxon>
        <taxon>Gammaproteobacteria</taxon>
        <taxon>Lysobacterales</taxon>
        <taxon>Lysobacteraceae</taxon>
        <taxon>Aquimonas</taxon>
    </lineage>
</organism>
<evidence type="ECO:0000256" key="3">
    <source>
        <dbReference type="PROSITE-ProRule" id="PRU00339"/>
    </source>
</evidence>
<evidence type="ECO:0000313" key="5">
    <source>
        <dbReference type="EMBL" id="SDE10602.1"/>
    </source>
</evidence>
<keyword evidence="1" id="KW-0677">Repeat</keyword>
<reference evidence="5 6" key="1">
    <citation type="submission" date="2016-10" db="EMBL/GenBank/DDBJ databases">
        <authorList>
            <person name="de Groot N.N."/>
        </authorList>
    </citation>
    <scope>NUCLEOTIDE SEQUENCE [LARGE SCALE GENOMIC DNA]</scope>
    <source>
        <strain evidence="5 6">DSM 16957</strain>
    </source>
</reference>
<feature type="repeat" description="TPR" evidence="3">
    <location>
        <begin position="63"/>
        <end position="96"/>
    </location>
</feature>